<dbReference type="AlphaFoldDB" id="A0A0G3ZC51"/>
<comment type="subcellular location">
    <subcellularLocation>
        <location evidence="1">Membrane</location>
        <topology evidence="1">Multi-pass membrane protein</topology>
    </subcellularLocation>
</comment>
<keyword evidence="8 11" id="KW-0496">Mitochondrion</keyword>
<dbReference type="RefSeq" id="YP_009154247.1">
    <property type="nucleotide sequence ID" value="NC_027419.1"/>
</dbReference>
<evidence type="ECO:0000256" key="7">
    <source>
        <dbReference type="ARBA" id="ARBA00023136"/>
    </source>
</evidence>
<dbReference type="FunFam" id="1.20.120.80:FF:000002">
    <property type="entry name" value="Cytochrome c oxidase subunit 3"/>
    <property type="match status" value="1"/>
</dbReference>
<sequence>MKKYHPYHLVEPSPWPIIGGCGALFLTTGSMLFFHFTHKSMIMMGSLTTMIMMITWWRDVMRESSFQGLHTIKVQTGLKEGMILFISSEVLFFFSFFWAFFHSSLAPTTEMGSNWPPEGMQPLNPMAMPLLNTLVLLSSGITITWTHNSLMKGSKKNATKSLTLTMLLGIFFTYLQMLEYSNSSFTISDSMYGSTFFVATGFHGAHVLMGTTFLLICRLRLNYNHFTTNHHMGFETSAWYWHFVDVVWLFLYTCIYWWGC</sequence>
<dbReference type="InterPro" id="IPR024791">
    <property type="entry name" value="Cyt_c/ubiquinol_Oxase_su3"/>
</dbReference>
<dbReference type="InterPro" id="IPR013833">
    <property type="entry name" value="Cyt_c_oxidase_su3_a-hlx"/>
</dbReference>
<dbReference type="GO" id="GO:0006123">
    <property type="term" value="P:mitochondrial electron transport, cytochrome c to oxygen"/>
    <property type="evidence" value="ECO:0007669"/>
    <property type="project" value="TreeGrafter"/>
</dbReference>
<dbReference type="GeneID" id="24703356"/>
<evidence type="ECO:0000259" key="10">
    <source>
        <dbReference type="PROSITE" id="PS50253"/>
    </source>
</evidence>
<dbReference type="PANTHER" id="PTHR11403">
    <property type="entry name" value="CYTOCHROME C OXIDASE SUBUNIT III"/>
    <property type="match status" value="1"/>
</dbReference>
<organism evidence="11">
    <name type="scientific">Oopsacas minuta</name>
    <dbReference type="NCBI Taxonomy" id="111878"/>
    <lineage>
        <taxon>Eukaryota</taxon>
        <taxon>Metazoa</taxon>
        <taxon>Porifera</taxon>
        <taxon>Hexactinellida</taxon>
        <taxon>Hexasterophora</taxon>
        <taxon>Lyssacinosida</taxon>
        <taxon>Leucopsacidae</taxon>
        <taxon>Oopsacas</taxon>
    </lineage>
</organism>
<dbReference type="GO" id="GO:0016020">
    <property type="term" value="C:membrane"/>
    <property type="evidence" value="ECO:0007669"/>
    <property type="project" value="UniProtKB-SubCell"/>
</dbReference>
<dbReference type="InterPro" id="IPR033945">
    <property type="entry name" value="Cyt_c_oxase_su3_dom"/>
</dbReference>
<keyword evidence="5" id="KW-1278">Translocase</keyword>
<evidence type="ECO:0000256" key="9">
    <source>
        <dbReference type="SAM" id="Phobius"/>
    </source>
</evidence>
<dbReference type="CDD" id="cd01665">
    <property type="entry name" value="Cyt_c_Oxidase_III"/>
    <property type="match status" value="1"/>
</dbReference>
<dbReference type="InterPro" id="IPR000298">
    <property type="entry name" value="Cyt_c_oxidase-like_su3"/>
</dbReference>
<accession>A0A0G3ZC51</accession>
<evidence type="ECO:0000256" key="3">
    <source>
        <dbReference type="ARBA" id="ARBA00015944"/>
    </source>
</evidence>
<reference evidence="11" key="1">
    <citation type="journal article" date="2015" name="Genome Announc.">
        <title>Mitochondrial Genome Sequence of the Glass Sponge Oopsacas minuta.</title>
        <authorList>
            <person name="Jourda C."/>
            <person name="Santini S."/>
            <person name="Rocher C."/>
            <person name="Le Bivic A."/>
            <person name="Claverie J.M."/>
        </authorList>
    </citation>
    <scope>NUCLEOTIDE SEQUENCE</scope>
</reference>
<dbReference type="GO" id="GO:0005739">
    <property type="term" value="C:mitochondrion"/>
    <property type="evidence" value="ECO:0007669"/>
    <property type="project" value="TreeGrafter"/>
</dbReference>
<evidence type="ECO:0000256" key="8">
    <source>
        <dbReference type="RuleBase" id="RU003375"/>
    </source>
</evidence>
<keyword evidence="6 9" id="KW-1133">Transmembrane helix</keyword>
<comment type="similarity">
    <text evidence="2 8">Belongs to the cytochrome c oxidase subunit 3 family.</text>
</comment>
<feature type="transmembrane region" description="Helical" evidence="9">
    <location>
        <begin position="12"/>
        <end position="34"/>
    </location>
</feature>
<evidence type="ECO:0000256" key="1">
    <source>
        <dbReference type="ARBA" id="ARBA00004141"/>
    </source>
</evidence>
<dbReference type="GO" id="GO:0004129">
    <property type="term" value="F:cytochrome-c oxidase activity"/>
    <property type="evidence" value="ECO:0007669"/>
    <property type="project" value="InterPro"/>
</dbReference>
<feature type="domain" description="Heme-copper oxidase subunit III family profile" evidence="10">
    <location>
        <begin position="3"/>
        <end position="260"/>
    </location>
</feature>
<feature type="transmembrane region" description="Helical" evidence="9">
    <location>
        <begin position="238"/>
        <end position="258"/>
    </location>
</feature>
<dbReference type="InterPro" id="IPR035973">
    <property type="entry name" value="Cyt_c_oxidase_su3-like_sf"/>
</dbReference>
<keyword evidence="4 8" id="KW-0812">Transmembrane</keyword>
<proteinExistence type="inferred from homology"/>
<dbReference type="Gene3D" id="1.20.120.80">
    <property type="entry name" value="Cytochrome c oxidase, subunit III, four-helix bundle"/>
    <property type="match status" value="1"/>
</dbReference>
<dbReference type="SUPFAM" id="SSF81452">
    <property type="entry name" value="Cytochrome c oxidase subunit III-like"/>
    <property type="match status" value="1"/>
</dbReference>
<keyword evidence="7 9" id="KW-0472">Membrane</keyword>
<name>A0A0G3ZC51_9METZ</name>
<evidence type="ECO:0000256" key="6">
    <source>
        <dbReference type="ARBA" id="ARBA00022989"/>
    </source>
</evidence>
<evidence type="ECO:0000256" key="5">
    <source>
        <dbReference type="ARBA" id="ARBA00022967"/>
    </source>
</evidence>
<gene>
    <name evidence="11" type="primary">cox3</name>
    <name evidence="11" type="ORF">MtOm_00024</name>
</gene>
<feature type="transmembrane region" description="Helical" evidence="9">
    <location>
        <begin position="196"/>
        <end position="217"/>
    </location>
</feature>
<comment type="function">
    <text evidence="8">Component of the cytochrome c oxidase, the last enzyme in the mitochondrial electron transport chain which drives oxidative phosphorylation. The respiratory chain contains 3 multisubunit complexes succinate dehydrogenase (complex II, CII), ubiquinol-cytochrome c oxidoreductase (cytochrome b-c1 complex, complex III, CIII) and cytochrome c oxidase (complex IV, CIV), that cooperate to transfer electrons derived from NADH and succinate to molecular oxygen, creating an electrochemical gradient over the inner membrane that drives transmembrane transport and the ATP synthase. Cytochrome c oxidase is the component of the respiratory chain that catalyzes the reduction of oxygen to water. Electrons originating from reduced cytochrome c in the intermembrane space (IMS) are transferred via the dinuclear copper A center (CU(A)) of subunit 2 and heme A of subunit 1 to the active site in subunit 1, a binuclear center (BNC) formed by heme A3 and copper B (CU(B)). The BNC reduces molecular oxygen to 2 water molecules using 4 electrons from cytochrome c in the IMS and 4 protons from the mitochondrial matrix.</text>
</comment>
<feature type="transmembrane region" description="Helical" evidence="9">
    <location>
        <begin position="158"/>
        <end position="176"/>
    </location>
</feature>
<evidence type="ECO:0000256" key="4">
    <source>
        <dbReference type="ARBA" id="ARBA00022692"/>
    </source>
</evidence>
<evidence type="ECO:0000313" key="11">
    <source>
        <dbReference type="EMBL" id="AKM54875.1"/>
    </source>
</evidence>
<feature type="transmembrane region" description="Helical" evidence="9">
    <location>
        <begin position="126"/>
        <end position="146"/>
    </location>
</feature>
<geneLocation type="mitochondrion" evidence="11"/>
<dbReference type="Pfam" id="PF00510">
    <property type="entry name" value="COX3"/>
    <property type="match status" value="1"/>
</dbReference>
<dbReference type="PANTHER" id="PTHR11403:SF7">
    <property type="entry name" value="CYTOCHROME C OXIDASE SUBUNIT 3"/>
    <property type="match status" value="1"/>
</dbReference>
<dbReference type="PROSITE" id="PS50253">
    <property type="entry name" value="COX3"/>
    <property type="match status" value="1"/>
</dbReference>
<protein>
    <recommendedName>
        <fullName evidence="3 8">Cytochrome c oxidase subunit 3</fullName>
    </recommendedName>
</protein>
<dbReference type="EMBL" id="KR709158">
    <property type="protein sequence ID" value="AKM54875.1"/>
    <property type="molecule type" value="Genomic_DNA"/>
</dbReference>
<evidence type="ECO:0000256" key="2">
    <source>
        <dbReference type="ARBA" id="ARBA00010581"/>
    </source>
</evidence>
<dbReference type="Gene3D" id="1.10.287.70">
    <property type="match status" value="1"/>
</dbReference>
<feature type="transmembrane region" description="Helical" evidence="9">
    <location>
        <begin position="81"/>
        <end position="101"/>
    </location>
</feature>